<comment type="subcellular location">
    <subcellularLocation>
        <location evidence="7">Cytoplasm</location>
    </subcellularLocation>
</comment>
<dbReference type="PANTHER" id="PTHR17224">
    <property type="entry name" value="PEPTIDYL-TRNA HYDROLASE"/>
    <property type="match status" value="1"/>
</dbReference>
<gene>
    <name evidence="7 8" type="primary">pth</name>
    <name evidence="8" type="ORF">LFWB_5170</name>
</gene>
<dbReference type="GO" id="GO:0000049">
    <property type="term" value="F:tRNA binding"/>
    <property type="evidence" value="ECO:0007669"/>
    <property type="project" value="UniProtKB-UniRule"/>
</dbReference>
<dbReference type="SUPFAM" id="SSF53178">
    <property type="entry name" value="Peptidyl-tRNA hydrolase-like"/>
    <property type="match status" value="1"/>
</dbReference>
<feature type="binding site" evidence="7">
    <location>
        <position position="68"/>
    </location>
    <ligand>
        <name>tRNA</name>
        <dbReference type="ChEBI" id="CHEBI:17843"/>
    </ligand>
</feature>
<dbReference type="GO" id="GO:0006515">
    <property type="term" value="P:protein quality control for misfolded or incompletely synthesized proteins"/>
    <property type="evidence" value="ECO:0007669"/>
    <property type="project" value="UniProtKB-UniRule"/>
</dbReference>
<dbReference type="PANTHER" id="PTHR17224:SF1">
    <property type="entry name" value="PEPTIDYL-TRNA HYDROLASE"/>
    <property type="match status" value="1"/>
</dbReference>
<accession>A0A975IM59</accession>
<name>A0A975IM59_LOWBP</name>
<dbReference type="AlphaFoldDB" id="A0A975IM59"/>
<proteinExistence type="inferred from homology"/>
<dbReference type="InterPro" id="IPR018171">
    <property type="entry name" value="Pept_tRNA_hydro_CS"/>
</dbReference>
<reference evidence="8" key="1">
    <citation type="submission" date="2020-06" db="EMBL/GenBank/DDBJ databases">
        <title>Complete genome sequence of Candidatus Phytoplasma luffae NCHU2019.</title>
        <authorList>
            <person name="Cho S.-T."/>
            <person name="Tan C.-M."/>
            <person name="Li J.-R."/>
            <person name="Chien Y.-Y."/>
            <person name="Chiu Y.-C."/>
            <person name="Yang J.-Y."/>
            <person name="Kuo C.-H."/>
        </authorList>
    </citation>
    <scope>NUCLEOTIDE SEQUENCE</scope>
    <source>
        <strain evidence="8">NCHU2019</strain>
    </source>
</reference>
<comment type="catalytic activity">
    <reaction evidence="7">
        <text>an N-acyl-L-alpha-aminoacyl-tRNA + H2O = an N-acyl-L-amino acid + a tRNA + H(+)</text>
        <dbReference type="Rhea" id="RHEA:54448"/>
        <dbReference type="Rhea" id="RHEA-COMP:10123"/>
        <dbReference type="Rhea" id="RHEA-COMP:13883"/>
        <dbReference type="ChEBI" id="CHEBI:15377"/>
        <dbReference type="ChEBI" id="CHEBI:15378"/>
        <dbReference type="ChEBI" id="CHEBI:59874"/>
        <dbReference type="ChEBI" id="CHEBI:78442"/>
        <dbReference type="ChEBI" id="CHEBI:138191"/>
        <dbReference type="EC" id="3.1.1.29"/>
    </reaction>
</comment>
<evidence type="ECO:0000256" key="2">
    <source>
        <dbReference type="ARBA" id="ARBA00022555"/>
    </source>
</evidence>
<keyword evidence="7" id="KW-0963">Cytoplasm</keyword>
<keyword evidence="2 7" id="KW-0820">tRNA-binding</keyword>
<feature type="site" description="Stabilizes the basic form of H active site to accept a proton" evidence="7">
    <location>
        <position position="93"/>
    </location>
</feature>
<dbReference type="RefSeq" id="WP_210954553.1">
    <property type="nucleotide sequence ID" value="NZ_CP054393.1"/>
</dbReference>
<dbReference type="Gene3D" id="3.40.50.1470">
    <property type="entry name" value="Peptidyl-tRNA hydrolase"/>
    <property type="match status" value="1"/>
</dbReference>
<dbReference type="CDD" id="cd00462">
    <property type="entry name" value="PTH"/>
    <property type="match status" value="1"/>
</dbReference>
<dbReference type="NCBIfam" id="TIGR00447">
    <property type="entry name" value="pth"/>
    <property type="match status" value="1"/>
</dbReference>
<evidence type="ECO:0000256" key="6">
    <source>
        <dbReference type="ARBA" id="ARBA00050038"/>
    </source>
</evidence>
<dbReference type="Proteomes" id="UP000672038">
    <property type="component" value="Chromosome"/>
</dbReference>
<keyword evidence="3 7" id="KW-0378">Hydrolase</keyword>
<keyword evidence="9" id="KW-1185">Reference proteome</keyword>
<dbReference type="GO" id="GO:0005737">
    <property type="term" value="C:cytoplasm"/>
    <property type="evidence" value="ECO:0007669"/>
    <property type="project" value="UniProtKB-SubCell"/>
</dbReference>
<evidence type="ECO:0000256" key="4">
    <source>
        <dbReference type="ARBA" id="ARBA00022884"/>
    </source>
</evidence>
<dbReference type="GO" id="GO:0072344">
    <property type="term" value="P:rescue of stalled ribosome"/>
    <property type="evidence" value="ECO:0007669"/>
    <property type="project" value="UniProtKB-UniRule"/>
</dbReference>
<feature type="binding site" evidence="7">
    <location>
        <position position="14"/>
    </location>
    <ligand>
        <name>tRNA</name>
        <dbReference type="ChEBI" id="CHEBI:17843"/>
    </ligand>
</feature>
<dbReference type="Pfam" id="PF01195">
    <property type="entry name" value="Pept_tRNA_hydro"/>
    <property type="match status" value="1"/>
</dbReference>
<comment type="similarity">
    <text evidence="5 7">Belongs to the PTH family.</text>
</comment>
<dbReference type="EMBL" id="CP054393">
    <property type="protein sequence ID" value="QTX03083.1"/>
    <property type="molecule type" value="Genomic_DNA"/>
</dbReference>
<sequence>MKLIVGLGNPGDVYDNTPHNIGFMLVDYFVKRLTNNNLEYIKELSGLVYKYKKENISAILLKPQKYMNLSGAVIKSFCRKYKINIKDVLIIHDDIYLPEGRFKLKEKGSHGGHNGIRNIIDNLQTESFKRLKIGVGYNNLFSLEKYVLSSFSSDNLKIILNQFPIFVKILEYFVQDISLNMIFNLLNKNKL</sequence>
<dbReference type="PROSITE" id="PS01196">
    <property type="entry name" value="PEPT_TRNA_HYDROL_2"/>
    <property type="match status" value="1"/>
</dbReference>
<feature type="site" description="Discriminates between blocked and unblocked aminoacyl-tRNA" evidence="7">
    <location>
        <position position="9"/>
    </location>
</feature>
<evidence type="ECO:0000256" key="7">
    <source>
        <dbReference type="HAMAP-Rule" id="MF_00083"/>
    </source>
</evidence>
<feature type="binding site" evidence="7">
    <location>
        <position position="114"/>
    </location>
    <ligand>
        <name>tRNA</name>
        <dbReference type="ChEBI" id="CHEBI:17843"/>
    </ligand>
</feature>
<comment type="function">
    <text evidence="7">Hydrolyzes ribosome-free peptidyl-tRNAs (with 1 or more amino acids incorporated), which drop off the ribosome during protein synthesis, or as a result of ribosome stalling.</text>
</comment>
<dbReference type="KEGG" id="pluf:LFWB_5170"/>
<dbReference type="EC" id="3.1.1.29" evidence="1 7"/>
<dbReference type="HAMAP" id="MF_00083">
    <property type="entry name" value="Pept_tRNA_hydro_bact"/>
    <property type="match status" value="1"/>
</dbReference>
<comment type="function">
    <text evidence="7">Catalyzes the release of premature peptidyl moieties from peptidyl-tRNA molecules trapped in stalled 50S ribosomal subunits, and thus maintains levels of free tRNAs and 50S ribosomes.</text>
</comment>
<feature type="active site" description="Proton acceptor" evidence="7">
    <location>
        <position position="19"/>
    </location>
</feature>
<dbReference type="GO" id="GO:0004045">
    <property type="term" value="F:peptidyl-tRNA hydrolase activity"/>
    <property type="evidence" value="ECO:0007669"/>
    <property type="project" value="UniProtKB-UniRule"/>
</dbReference>
<dbReference type="InterPro" id="IPR036416">
    <property type="entry name" value="Pept_tRNA_hydro_sf"/>
</dbReference>
<evidence type="ECO:0000256" key="3">
    <source>
        <dbReference type="ARBA" id="ARBA00022801"/>
    </source>
</evidence>
<evidence type="ECO:0000313" key="9">
    <source>
        <dbReference type="Proteomes" id="UP000672038"/>
    </source>
</evidence>
<evidence type="ECO:0000256" key="1">
    <source>
        <dbReference type="ARBA" id="ARBA00013260"/>
    </source>
</evidence>
<evidence type="ECO:0000313" key="8">
    <source>
        <dbReference type="EMBL" id="QTX03083.1"/>
    </source>
</evidence>
<dbReference type="InterPro" id="IPR001328">
    <property type="entry name" value="Pept_tRNA_hydro"/>
</dbReference>
<organism evidence="8 9">
    <name type="scientific">Loofah witches'-broom phytoplasma</name>
    <dbReference type="NCBI Taxonomy" id="35773"/>
    <lineage>
        <taxon>Bacteria</taxon>
        <taxon>Bacillati</taxon>
        <taxon>Mycoplasmatota</taxon>
        <taxon>Mollicutes</taxon>
        <taxon>Acholeplasmatales</taxon>
        <taxon>Acholeplasmataceae</taxon>
        <taxon>Candidatus Phytoplasma</taxon>
        <taxon>16SrVIII (Loofah witches'-broom group)</taxon>
    </lineage>
</organism>
<evidence type="ECO:0000256" key="5">
    <source>
        <dbReference type="ARBA" id="ARBA00038063"/>
    </source>
</evidence>
<comment type="subunit">
    <text evidence="7">Monomer.</text>
</comment>
<feature type="binding site" evidence="7">
    <location>
        <position position="66"/>
    </location>
    <ligand>
        <name>tRNA</name>
        <dbReference type="ChEBI" id="CHEBI:17843"/>
    </ligand>
</feature>
<protein>
    <recommendedName>
        <fullName evidence="6 7">Peptidyl-tRNA hydrolase</fullName>
        <shortName evidence="7">Pth</shortName>
        <ecNumber evidence="1 7">3.1.1.29</ecNumber>
    </recommendedName>
</protein>
<keyword evidence="4 7" id="KW-0694">RNA-binding</keyword>